<evidence type="ECO:0000256" key="1">
    <source>
        <dbReference type="ARBA" id="ARBA00023015"/>
    </source>
</evidence>
<evidence type="ECO:0000259" key="4">
    <source>
        <dbReference type="PROSITE" id="PS01124"/>
    </source>
</evidence>
<name>A0A6M0PBC2_9BACI</name>
<dbReference type="InterPro" id="IPR037923">
    <property type="entry name" value="HTH-like"/>
</dbReference>
<keyword evidence="1" id="KW-0805">Transcription regulation</keyword>
<reference evidence="6 7" key="1">
    <citation type="submission" date="2020-03" db="EMBL/GenBank/DDBJ databases">
        <title>Bacillus aquiflavi sp. nov., isolated from yellow water of strong flavor Chinese baijiu in Yibin region of China.</title>
        <authorList>
            <person name="Xie J."/>
        </authorList>
    </citation>
    <scope>NUCLEOTIDE SEQUENCE [LARGE SCALE GENOMIC DNA]</scope>
    <source>
        <strain evidence="6 7">Gsoil 114</strain>
    </source>
</reference>
<evidence type="ECO:0000256" key="2">
    <source>
        <dbReference type="ARBA" id="ARBA00023125"/>
    </source>
</evidence>
<dbReference type="RefSeq" id="WP_163174030.1">
    <property type="nucleotide sequence ID" value="NZ_JAAIWK010000018.1"/>
</dbReference>
<dbReference type="SUPFAM" id="SSF46689">
    <property type="entry name" value="Homeodomain-like"/>
    <property type="match status" value="2"/>
</dbReference>
<evidence type="ECO:0000313" key="7">
    <source>
        <dbReference type="Proteomes" id="UP000476934"/>
    </source>
</evidence>
<dbReference type="SUPFAM" id="SSF51215">
    <property type="entry name" value="Regulatory protein AraC"/>
    <property type="match status" value="1"/>
</dbReference>
<evidence type="ECO:0000259" key="5">
    <source>
        <dbReference type="PROSITE" id="PS50983"/>
    </source>
</evidence>
<sequence>MDKDFTEKKLYKQNGWSRLFHRLLEIDRIRTSEQSPKLTNTFELVVIKEGKGKIMIEQEEFLAHNQDIFVIHPAEVYSIACDKQTPFEYLQYRFEVFSYPTNDSIQSYPLKGKIVVAQIEGILKLAEDIFLMKDHQSGLEQFHRRGLFEQLIYQIEQNKEVATERDTFTAIEHTRLYIESQFHRPLSIKTLAAMARISPKYYSSLFKKEYGVSVSEYITTLRVNKAKRLLIKGTETLYEIAKQVGYKDEFYLSRKFKQIVGIAPSIYRLKRKKKIAAYDLSTTGYLLALNIIPFAAPIHPKWTNYYYRKYRDEIPVHLSAFKINQDWRANIAKLFSDRPDMIVTKDTISVEEKRLLEQIAPVYYYASEKNWRKQLHTIAQFLGEEREAEEWLYDYDQQVQYVKRSLAPHVQTKSFIVLRLYHHTLFIDRSKTIEEVLSGDLNINHGNKFNGLLHNQVITIQELAQMNPDYVLLNICQEAVTLRNWDMIKNSSAWNSLSFVQQNHFIMISSDPWREYSAFAHERIIREFPLQLLDHCPTIKQEIVHVQ</sequence>
<feature type="domain" description="HTH araC/xylS-type" evidence="4">
    <location>
        <begin position="172"/>
        <end position="270"/>
    </location>
</feature>
<evidence type="ECO:0000256" key="3">
    <source>
        <dbReference type="ARBA" id="ARBA00023163"/>
    </source>
</evidence>
<keyword evidence="7" id="KW-1185">Reference proteome</keyword>
<dbReference type="InterPro" id="IPR003313">
    <property type="entry name" value="AraC-bd"/>
</dbReference>
<feature type="domain" description="Fe/B12 periplasmic-binding" evidence="5">
    <location>
        <begin position="274"/>
        <end position="536"/>
    </location>
</feature>
<dbReference type="PANTHER" id="PTHR43280:SF28">
    <property type="entry name" value="HTH-TYPE TRANSCRIPTIONAL ACTIVATOR RHAS"/>
    <property type="match status" value="1"/>
</dbReference>
<keyword evidence="3" id="KW-0804">Transcription</keyword>
<proteinExistence type="predicted"/>
<dbReference type="SMART" id="SM00342">
    <property type="entry name" value="HTH_ARAC"/>
    <property type="match status" value="1"/>
</dbReference>
<evidence type="ECO:0000313" key="6">
    <source>
        <dbReference type="EMBL" id="NEY20608.1"/>
    </source>
</evidence>
<protein>
    <submittedName>
        <fullName evidence="6">AraC family transcriptional regulator</fullName>
    </submittedName>
</protein>
<dbReference type="PROSITE" id="PS01124">
    <property type="entry name" value="HTH_ARAC_FAMILY_2"/>
    <property type="match status" value="1"/>
</dbReference>
<dbReference type="GO" id="GO:0043565">
    <property type="term" value="F:sequence-specific DNA binding"/>
    <property type="evidence" value="ECO:0007669"/>
    <property type="project" value="InterPro"/>
</dbReference>
<comment type="caution">
    <text evidence="6">The sequence shown here is derived from an EMBL/GenBank/DDBJ whole genome shotgun (WGS) entry which is preliminary data.</text>
</comment>
<dbReference type="Gene3D" id="1.10.10.60">
    <property type="entry name" value="Homeodomain-like"/>
    <property type="match status" value="2"/>
</dbReference>
<dbReference type="PANTHER" id="PTHR43280">
    <property type="entry name" value="ARAC-FAMILY TRANSCRIPTIONAL REGULATOR"/>
    <property type="match status" value="1"/>
</dbReference>
<dbReference type="InterPro" id="IPR002491">
    <property type="entry name" value="ABC_transptr_periplasmic_BD"/>
</dbReference>
<dbReference type="Pfam" id="PF01497">
    <property type="entry name" value="Peripla_BP_2"/>
    <property type="match status" value="1"/>
</dbReference>
<gene>
    <name evidence="6" type="ORF">G4D61_11640</name>
</gene>
<dbReference type="Proteomes" id="UP000476934">
    <property type="component" value="Unassembled WGS sequence"/>
</dbReference>
<dbReference type="Pfam" id="PF12833">
    <property type="entry name" value="HTH_18"/>
    <property type="match status" value="1"/>
</dbReference>
<dbReference type="SUPFAM" id="SSF53807">
    <property type="entry name" value="Helical backbone' metal receptor"/>
    <property type="match status" value="1"/>
</dbReference>
<keyword evidence="2" id="KW-0238">DNA-binding</keyword>
<dbReference type="Gene3D" id="3.40.50.1980">
    <property type="entry name" value="Nitrogenase molybdenum iron protein domain"/>
    <property type="match status" value="2"/>
</dbReference>
<accession>A0A6M0PBC2</accession>
<dbReference type="GO" id="GO:0003700">
    <property type="term" value="F:DNA-binding transcription factor activity"/>
    <property type="evidence" value="ECO:0007669"/>
    <property type="project" value="InterPro"/>
</dbReference>
<dbReference type="PROSITE" id="PS50983">
    <property type="entry name" value="FE_B12_PBP"/>
    <property type="match status" value="1"/>
</dbReference>
<dbReference type="InterPro" id="IPR018060">
    <property type="entry name" value="HTH_AraC"/>
</dbReference>
<dbReference type="InterPro" id="IPR009057">
    <property type="entry name" value="Homeodomain-like_sf"/>
</dbReference>
<dbReference type="AlphaFoldDB" id="A0A6M0PBC2"/>
<dbReference type="EMBL" id="JAAIWK010000018">
    <property type="protein sequence ID" value="NEY20608.1"/>
    <property type="molecule type" value="Genomic_DNA"/>
</dbReference>
<dbReference type="Pfam" id="PF02311">
    <property type="entry name" value="AraC_binding"/>
    <property type="match status" value="1"/>
</dbReference>
<organism evidence="6 7">
    <name type="scientific">Heyndrickxia ginsengihumi</name>
    <dbReference type="NCBI Taxonomy" id="363870"/>
    <lineage>
        <taxon>Bacteria</taxon>
        <taxon>Bacillati</taxon>
        <taxon>Bacillota</taxon>
        <taxon>Bacilli</taxon>
        <taxon>Bacillales</taxon>
        <taxon>Bacillaceae</taxon>
        <taxon>Heyndrickxia</taxon>
    </lineage>
</organism>